<protein>
    <submittedName>
        <fullName evidence="1">Uncharacterized protein</fullName>
    </submittedName>
</protein>
<evidence type="ECO:0000313" key="2">
    <source>
        <dbReference type="Proteomes" id="UP000191554"/>
    </source>
</evidence>
<dbReference type="STRING" id="48256.CLHUN_02350"/>
<dbReference type="Proteomes" id="UP000191554">
    <property type="component" value="Unassembled WGS sequence"/>
</dbReference>
<gene>
    <name evidence="1" type="ORF">CLHUN_02350</name>
</gene>
<keyword evidence="2" id="KW-1185">Reference proteome</keyword>
<dbReference type="RefSeq" id="WP_080062731.1">
    <property type="nucleotide sequence ID" value="NZ_MZGX01000001.1"/>
</dbReference>
<accession>A0A1V4SR92</accession>
<proteinExistence type="predicted"/>
<dbReference type="AlphaFoldDB" id="A0A1V4SR92"/>
<sequence>MPTVAYVEKTIFEIEGVRVDFVKNGKNVRSEVDLPYNYNAKYATMNSANVSFLKEKLKKQYPGYDFIVYNYNGEIARGNVLLANLRDTYLKET</sequence>
<name>A0A1V4SR92_RUMHU</name>
<evidence type="ECO:0000313" key="1">
    <source>
        <dbReference type="EMBL" id="OPX46419.1"/>
    </source>
</evidence>
<dbReference type="OrthoDB" id="2085672at2"/>
<comment type="caution">
    <text evidence="1">The sequence shown here is derived from an EMBL/GenBank/DDBJ whole genome shotgun (WGS) entry which is preliminary data.</text>
</comment>
<dbReference type="EMBL" id="MZGX01000001">
    <property type="protein sequence ID" value="OPX46419.1"/>
    <property type="molecule type" value="Genomic_DNA"/>
</dbReference>
<organism evidence="1 2">
    <name type="scientific">Ruminiclostridium hungatei</name>
    <name type="common">Clostridium hungatei</name>
    <dbReference type="NCBI Taxonomy" id="48256"/>
    <lineage>
        <taxon>Bacteria</taxon>
        <taxon>Bacillati</taxon>
        <taxon>Bacillota</taxon>
        <taxon>Clostridia</taxon>
        <taxon>Eubacteriales</taxon>
        <taxon>Oscillospiraceae</taxon>
        <taxon>Ruminiclostridium</taxon>
    </lineage>
</organism>
<reference evidence="1 2" key="1">
    <citation type="submission" date="2017-03" db="EMBL/GenBank/DDBJ databases">
        <title>Genome sequence of Clostridium hungatei DSM 14427.</title>
        <authorList>
            <person name="Poehlein A."/>
            <person name="Daniel R."/>
        </authorList>
    </citation>
    <scope>NUCLEOTIDE SEQUENCE [LARGE SCALE GENOMIC DNA]</scope>
    <source>
        <strain evidence="1 2">DSM 14427</strain>
    </source>
</reference>